<evidence type="ECO:0000256" key="5">
    <source>
        <dbReference type="PROSITE-ProRule" id="PRU00175"/>
    </source>
</evidence>
<evidence type="ECO:0000256" key="2">
    <source>
        <dbReference type="ARBA" id="ARBA00022771"/>
    </source>
</evidence>
<dbReference type="SUPFAM" id="SSF57850">
    <property type="entry name" value="RING/U-box"/>
    <property type="match status" value="1"/>
</dbReference>
<name>A0A6P4JL10_DROKI</name>
<evidence type="ECO:0000259" key="8">
    <source>
        <dbReference type="PROSITE" id="PS50089"/>
    </source>
</evidence>
<gene>
    <name evidence="10" type="primary">LOC108083870</name>
</gene>
<dbReference type="PROSITE" id="PS50089">
    <property type="entry name" value="ZF_RING_2"/>
    <property type="match status" value="1"/>
</dbReference>
<keyword evidence="3" id="KW-0862">Zinc</keyword>
<dbReference type="GO" id="GO:0008270">
    <property type="term" value="F:zinc ion binding"/>
    <property type="evidence" value="ECO:0007669"/>
    <property type="project" value="UniProtKB-KW"/>
</dbReference>
<evidence type="ECO:0000256" key="6">
    <source>
        <dbReference type="SAM" id="Coils"/>
    </source>
</evidence>
<feature type="domain" description="RING-type" evidence="8">
    <location>
        <begin position="6"/>
        <end position="50"/>
    </location>
</feature>
<dbReference type="GO" id="GO:0019789">
    <property type="term" value="F:SUMO transferase activity"/>
    <property type="evidence" value="ECO:0007669"/>
    <property type="project" value="InterPro"/>
</dbReference>
<dbReference type="PROSITE" id="PS00518">
    <property type="entry name" value="ZF_RING_1"/>
    <property type="match status" value="1"/>
</dbReference>
<evidence type="ECO:0000256" key="7">
    <source>
        <dbReference type="SAM" id="MobiDB-lite"/>
    </source>
</evidence>
<dbReference type="RefSeq" id="XP_017035348.1">
    <property type="nucleotide sequence ID" value="XM_017179859.3"/>
</dbReference>
<dbReference type="GO" id="GO:0016925">
    <property type="term" value="P:protein sumoylation"/>
    <property type="evidence" value="ECO:0007669"/>
    <property type="project" value="TreeGrafter"/>
</dbReference>
<evidence type="ECO:0000313" key="10">
    <source>
        <dbReference type="RefSeq" id="XP_017035348.1"/>
    </source>
</evidence>
<dbReference type="InterPro" id="IPR017907">
    <property type="entry name" value="Znf_RING_CS"/>
</dbReference>
<dbReference type="GO" id="GO:0000795">
    <property type="term" value="C:synaptonemal complex"/>
    <property type="evidence" value="ECO:0007669"/>
    <property type="project" value="InterPro"/>
</dbReference>
<dbReference type="PANTHER" id="PTHR22663">
    <property type="entry name" value="RING FINGER PROTEIN NARYA-RELATED"/>
    <property type="match status" value="1"/>
</dbReference>
<evidence type="ECO:0000256" key="1">
    <source>
        <dbReference type="ARBA" id="ARBA00022723"/>
    </source>
</evidence>
<dbReference type="InterPro" id="IPR042123">
    <property type="entry name" value="Zip3/RNF212-like"/>
</dbReference>
<dbReference type="InterPro" id="IPR013083">
    <property type="entry name" value="Znf_RING/FYVE/PHD"/>
</dbReference>
<sequence length="213" mass="25104">MFRLHCNKCYHLRSQEPTLALNLTRCHHIICANCLERSSLEDPKKCPLCSQPLQTIPIDRNMPSGMAQYFEDPTRFLKLYQKISKFQGDQRTSDNVGFWQQMERQRDLELQLQGYNKIEMQLNQQIEREKKRIEEMRKYIEYYEKAAPSGSSSSHRGRRGSRSSQERGSRPHTPSVTTTTTDTSMEKENNFFMDTTADDFGPKKRRNDKNFHI</sequence>
<dbReference type="Pfam" id="PF14634">
    <property type="entry name" value="zf-RING_5"/>
    <property type="match status" value="1"/>
</dbReference>
<keyword evidence="6" id="KW-0175">Coiled coil</keyword>
<evidence type="ECO:0000256" key="4">
    <source>
        <dbReference type="ARBA" id="ARBA00023254"/>
    </source>
</evidence>
<dbReference type="AlphaFoldDB" id="A0A6P4JL10"/>
<evidence type="ECO:0000256" key="3">
    <source>
        <dbReference type="ARBA" id="ARBA00022833"/>
    </source>
</evidence>
<dbReference type="InterPro" id="IPR001841">
    <property type="entry name" value="Znf_RING"/>
</dbReference>
<dbReference type="GO" id="GO:0007129">
    <property type="term" value="P:homologous chromosome pairing at meiosis"/>
    <property type="evidence" value="ECO:0007669"/>
    <property type="project" value="TreeGrafter"/>
</dbReference>
<protein>
    <submittedName>
        <fullName evidence="10">RING finger protein nenya-like</fullName>
    </submittedName>
</protein>
<keyword evidence="4" id="KW-0469">Meiosis</keyword>
<feature type="coiled-coil region" evidence="6">
    <location>
        <begin position="112"/>
        <end position="146"/>
    </location>
</feature>
<dbReference type="GO" id="GO:0007131">
    <property type="term" value="P:reciprocal meiotic recombination"/>
    <property type="evidence" value="ECO:0007669"/>
    <property type="project" value="InterPro"/>
</dbReference>
<dbReference type="OrthoDB" id="2535391at2759"/>
<dbReference type="Proteomes" id="UP001652661">
    <property type="component" value="Chromosome X"/>
</dbReference>
<evidence type="ECO:0000313" key="9">
    <source>
        <dbReference type="Proteomes" id="UP001652661"/>
    </source>
</evidence>
<feature type="region of interest" description="Disordered" evidence="7">
    <location>
        <begin position="146"/>
        <end position="213"/>
    </location>
</feature>
<proteinExistence type="predicted"/>
<reference evidence="10" key="1">
    <citation type="submission" date="2025-08" db="UniProtKB">
        <authorList>
            <consortium name="RefSeq"/>
        </authorList>
    </citation>
    <scope>IDENTIFICATION</scope>
    <source>
        <strain evidence="10">14028-0561.14</strain>
        <tissue evidence="10">Whole fly</tissue>
    </source>
</reference>
<keyword evidence="2 5" id="KW-0863">Zinc-finger</keyword>
<keyword evidence="1" id="KW-0479">Metal-binding</keyword>
<dbReference type="PANTHER" id="PTHR22663:SF17">
    <property type="entry name" value="RING FINGER PROTEIN NARYA-RELATED"/>
    <property type="match status" value="1"/>
</dbReference>
<dbReference type="Gene3D" id="3.30.40.10">
    <property type="entry name" value="Zinc/RING finger domain, C3HC4 (zinc finger)"/>
    <property type="match status" value="1"/>
</dbReference>
<dbReference type="GeneID" id="108083870"/>
<accession>A0A6P4JL10</accession>
<organism evidence="9 10">
    <name type="scientific">Drosophila kikkawai</name>
    <name type="common">Fruit fly</name>
    <dbReference type="NCBI Taxonomy" id="30033"/>
    <lineage>
        <taxon>Eukaryota</taxon>
        <taxon>Metazoa</taxon>
        <taxon>Ecdysozoa</taxon>
        <taxon>Arthropoda</taxon>
        <taxon>Hexapoda</taxon>
        <taxon>Insecta</taxon>
        <taxon>Pterygota</taxon>
        <taxon>Neoptera</taxon>
        <taxon>Endopterygota</taxon>
        <taxon>Diptera</taxon>
        <taxon>Brachycera</taxon>
        <taxon>Muscomorpha</taxon>
        <taxon>Ephydroidea</taxon>
        <taxon>Drosophilidae</taxon>
        <taxon>Drosophila</taxon>
        <taxon>Sophophora</taxon>
    </lineage>
</organism>
<keyword evidence="9" id="KW-1185">Reference proteome</keyword>